<keyword evidence="3" id="KW-0326">Glycosidase</keyword>
<sequence length="828" mass="90091">MARIEEDRVIDSSFVQGWTAGPKRGLWDAVSGAAAPLQPVDLPHDWLRDQARSTDADAGSHSGYYPGGAVEYHKTIHVPQEHRDRTLIVEFDGVYRDAMVFVNDAPAAQRPNGYARFLVTLDPFLVYGADNRIRVEARAHQDSRWYTGIGIHRGAALHVKNRLHVPVDGVHITTPTIEDDHAVVAVATMVTNAGQHTVTANVRTHIDGPDGAEVGVAVSPVTLFPGDSAVVRQRIAVEHPERWSVDAPHLHRARTTLSDASGQVVDEETTTFGIRTLTLDARRGLRINGQPVDLRGACIHHDNGILGSRSFAQAEERRVRILKEAGFNAIRSSHHPLSTPLLEACDRLGMLVMDEAFDVWTEAKTPFDYSLAFGEWWERDIESMVARDFNHPSVIFYSIGNEIPETGTPAGSRLGRRIAEKVRTLDPTRFVTNDINGLASTLRELSQLGFGAPAAAEPAGGVNDMMSDMGEGMKAIDPLVSARIEESLSVLDAAGLNYGESRYLSDLGTHPDRVIIGTETYPGSIAQNWPLVTEHPHLIGDFTWTGWDYLGESGIGRTDYAIDGGGTSAPYPWLSAWCGDIDITGHRRPASYFREIVFGLRAEPYIAVRRPEHHGETFTAPPWAWSDSVSSWTWPVRPGAPVTVEVYSAADEVELLRNGESLGRRPSGPANGYTSVFDATYAPGELTAIALRDGQEYARWSVQTADRDDLAVRCRVDRERVSAGDLVFVEISLADAAGRIVTGDDRGIRLEITGPGTMLGFGSARPNPTDSYAQETQTTFDGRALAIVRASDAGTLSITASTTDASLPAGVVQLTVAPDITAPEQETP</sequence>
<dbReference type="Proteomes" id="UP000648352">
    <property type="component" value="Unassembled WGS sequence"/>
</dbReference>
<dbReference type="InterPro" id="IPR006101">
    <property type="entry name" value="Glyco_hydro_2"/>
</dbReference>
<dbReference type="InterPro" id="IPR040605">
    <property type="entry name" value="Glyco_hydro2_dom5"/>
</dbReference>
<reference evidence="8 9" key="1">
    <citation type="submission" date="2020-08" db="EMBL/GenBank/DDBJ databases">
        <title>A Genomic Blueprint of the Chicken Gut Microbiome.</title>
        <authorList>
            <person name="Gilroy R."/>
            <person name="Ravi A."/>
            <person name="Getino M."/>
            <person name="Pursley I."/>
            <person name="Horton D.L."/>
            <person name="Alikhan N.-F."/>
            <person name="Baker D."/>
            <person name="Gharbi K."/>
            <person name="Hall N."/>
            <person name="Watson M."/>
            <person name="Adriaenssens E.M."/>
            <person name="Foster-Nyarko E."/>
            <person name="Jarju S."/>
            <person name="Secka A."/>
            <person name="Antonio M."/>
            <person name="Oren A."/>
            <person name="Chaudhuri R."/>
            <person name="La Ragione R.M."/>
            <person name="Hildebrand F."/>
            <person name="Pallen M.J."/>
        </authorList>
    </citation>
    <scope>NUCLEOTIDE SEQUENCE [LARGE SCALE GENOMIC DNA]</scope>
    <source>
        <strain evidence="8 9">Sa4CUA7</strain>
    </source>
</reference>
<dbReference type="PANTHER" id="PTHR42732:SF1">
    <property type="entry name" value="BETA-MANNOSIDASE"/>
    <property type="match status" value="1"/>
</dbReference>
<proteinExistence type="inferred from homology"/>
<comment type="similarity">
    <text evidence="1">Belongs to the glycosyl hydrolase 2 family.</text>
</comment>
<dbReference type="InterPro" id="IPR032311">
    <property type="entry name" value="DUF4982"/>
</dbReference>
<dbReference type="SUPFAM" id="SSF51445">
    <property type="entry name" value="(Trans)glycosidases"/>
    <property type="match status" value="1"/>
</dbReference>
<comment type="caution">
    <text evidence="8">The sequence shown here is derived from an EMBL/GenBank/DDBJ whole genome shotgun (WGS) entry which is preliminary data.</text>
</comment>
<dbReference type="Pfam" id="PF02836">
    <property type="entry name" value="Glyco_hydro_2_C"/>
    <property type="match status" value="1"/>
</dbReference>
<evidence type="ECO:0000256" key="1">
    <source>
        <dbReference type="ARBA" id="ARBA00007401"/>
    </source>
</evidence>
<dbReference type="Gene3D" id="2.60.40.10">
    <property type="entry name" value="Immunoglobulins"/>
    <property type="match status" value="3"/>
</dbReference>
<dbReference type="InterPro" id="IPR008979">
    <property type="entry name" value="Galactose-bd-like_sf"/>
</dbReference>
<dbReference type="PANTHER" id="PTHR42732">
    <property type="entry name" value="BETA-GALACTOSIDASE"/>
    <property type="match status" value="1"/>
</dbReference>
<feature type="domain" description="Glycoside hydrolase family 2 immunoglobulin-like beta-sandwich" evidence="4">
    <location>
        <begin position="167"/>
        <end position="275"/>
    </location>
</feature>
<accession>A0ABR8S2N0</accession>
<dbReference type="InterPro" id="IPR017853">
    <property type="entry name" value="GH"/>
</dbReference>
<evidence type="ECO:0000259" key="7">
    <source>
        <dbReference type="Pfam" id="PF18565"/>
    </source>
</evidence>
<feature type="domain" description="Glycoside hydrolase family 2" evidence="7">
    <location>
        <begin position="714"/>
        <end position="803"/>
    </location>
</feature>
<organism evidence="8 9">
    <name type="scientific">Microbacterium pullorum</name>
    <dbReference type="NCBI Taxonomy" id="2762236"/>
    <lineage>
        <taxon>Bacteria</taxon>
        <taxon>Bacillati</taxon>
        <taxon>Actinomycetota</taxon>
        <taxon>Actinomycetes</taxon>
        <taxon>Micrococcales</taxon>
        <taxon>Microbacteriaceae</taxon>
        <taxon>Microbacterium</taxon>
    </lineage>
</organism>
<protein>
    <submittedName>
        <fullName evidence="8">Glycoside hydrolase family 2 protein</fullName>
    </submittedName>
</protein>
<evidence type="ECO:0000256" key="3">
    <source>
        <dbReference type="ARBA" id="ARBA00023295"/>
    </source>
</evidence>
<feature type="domain" description="DUF4982" evidence="6">
    <location>
        <begin position="639"/>
        <end position="697"/>
    </location>
</feature>
<evidence type="ECO:0000259" key="5">
    <source>
        <dbReference type="Pfam" id="PF02836"/>
    </source>
</evidence>
<dbReference type="InterPro" id="IPR036156">
    <property type="entry name" value="Beta-gal/glucu_dom_sf"/>
</dbReference>
<dbReference type="Gene3D" id="2.60.120.260">
    <property type="entry name" value="Galactose-binding domain-like"/>
    <property type="match status" value="1"/>
</dbReference>
<dbReference type="InterPro" id="IPR006103">
    <property type="entry name" value="Glyco_hydro_2_cat"/>
</dbReference>
<gene>
    <name evidence="8" type="ORF">H9651_08865</name>
</gene>
<dbReference type="PRINTS" id="PR00132">
    <property type="entry name" value="GLHYDRLASE2"/>
</dbReference>
<feature type="domain" description="Glycoside hydrolase family 2 catalytic" evidence="5">
    <location>
        <begin position="285"/>
        <end position="443"/>
    </location>
</feature>
<evidence type="ECO:0000259" key="6">
    <source>
        <dbReference type="Pfam" id="PF16355"/>
    </source>
</evidence>
<dbReference type="InterPro" id="IPR006102">
    <property type="entry name" value="Ig-like_GH2"/>
</dbReference>
<dbReference type="SUPFAM" id="SSF49303">
    <property type="entry name" value="beta-Galactosidase/glucuronidase domain"/>
    <property type="match status" value="1"/>
</dbReference>
<keyword evidence="9" id="KW-1185">Reference proteome</keyword>
<dbReference type="SUPFAM" id="SSF49785">
    <property type="entry name" value="Galactose-binding domain-like"/>
    <property type="match status" value="1"/>
</dbReference>
<keyword evidence="2 8" id="KW-0378">Hydrolase</keyword>
<name>A0ABR8S2N0_9MICO</name>
<dbReference type="Pfam" id="PF18565">
    <property type="entry name" value="Glyco_hydro2_C5"/>
    <property type="match status" value="1"/>
</dbReference>
<dbReference type="InterPro" id="IPR051913">
    <property type="entry name" value="GH2_Domain-Containing"/>
</dbReference>
<evidence type="ECO:0000313" key="8">
    <source>
        <dbReference type="EMBL" id="MBD7957748.1"/>
    </source>
</evidence>
<dbReference type="Pfam" id="PF00703">
    <property type="entry name" value="Glyco_hydro_2"/>
    <property type="match status" value="1"/>
</dbReference>
<evidence type="ECO:0000259" key="4">
    <source>
        <dbReference type="Pfam" id="PF00703"/>
    </source>
</evidence>
<dbReference type="Pfam" id="PF16355">
    <property type="entry name" value="DUF4982"/>
    <property type="match status" value="1"/>
</dbReference>
<dbReference type="GO" id="GO:0016787">
    <property type="term" value="F:hydrolase activity"/>
    <property type="evidence" value="ECO:0007669"/>
    <property type="project" value="UniProtKB-KW"/>
</dbReference>
<dbReference type="EMBL" id="JACSQP010000004">
    <property type="protein sequence ID" value="MBD7957748.1"/>
    <property type="molecule type" value="Genomic_DNA"/>
</dbReference>
<dbReference type="InterPro" id="IPR013783">
    <property type="entry name" value="Ig-like_fold"/>
</dbReference>
<evidence type="ECO:0000313" key="9">
    <source>
        <dbReference type="Proteomes" id="UP000648352"/>
    </source>
</evidence>
<evidence type="ECO:0000256" key="2">
    <source>
        <dbReference type="ARBA" id="ARBA00022801"/>
    </source>
</evidence>
<dbReference type="Gene3D" id="3.20.20.80">
    <property type="entry name" value="Glycosidases"/>
    <property type="match status" value="1"/>
</dbReference>